<dbReference type="InterPro" id="IPR043166">
    <property type="entry name" value="LarA-like_C"/>
</dbReference>
<dbReference type="Proteomes" id="UP001165427">
    <property type="component" value="Unassembled WGS sequence"/>
</dbReference>
<feature type="domain" description="Lactate racemase C-terminal" evidence="2">
    <location>
        <begin position="275"/>
        <end position="330"/>
    </location>
</feature>
<name>A0AA41R6B5_9BACT</name>
<dbReference type="AlphaFoldDB" id="A0AA41R6B5"/>
<evidence type="ECO:0000259" key="2">
    <source>
        <dbReference type="Pfam" id="PF21113"/>
    </source>
</evidence>
<evidence type="ECO:0000313" key="3">
    <source>
        <dbReference type="EMBL" id="MCJ8502248.1"/>
    </source>
</evidence>
<dbReference type="PANTHER" id="PTHR33171:SF17">
    <property type="entry name" value="LARA-LIKE N-TERMINAL DOMAIN-CONTAINING PROTEIN"/>
    <property type="match status" value="1"/>
</dbReference>
<evidence type="ECO:0000259" key="1">
    <source>
        <dbReference type="Pfam" id="PF09861"/>
    </source>
</evidence>
<dbReference type="GO" id="GO:0050043">
    <property type="term" value="F:lactate racemase activity"/>
    <property type="evidence" value="ECO:0007669"/>
    <property type="project" value="InterPro"/>
</dbReference>
<feature type="domain" description="LarA-like N-terminal" evidence="1">
    <location>
        <begin position="56"/>
        <end position="198"/>
    </location>
</feature>
<dbReference type="InterPro" id="IPR048068">
    <property type="entry name" value="LarA-like"/>
</dbReference>
<protein>
    <submittedName>
        <fullName evidence="3">Lactate racemase domain-containing protein</fullName>
    </submittedName>
</protein>
<keyword evidence="4" id="KW-1185">Reference proteome</keyword>
<dbReference type="InterPro" id="IPR018657">
    <property type="entry name" value="LarA-like_N"/>
</dbReference>
<reference evidence="3" key="1">
    <citation type="submission" date="2022-04" db="EMBL/GenBank/DDBJ databases">
        <title>Desulfatitalea alkaliphila sp. nov., a novel anaerobic sulfate-reducing bacterium isolated from terrestrial mud volcano, Taman Peninsula, Russia.</title>
        <authorList>
            <person name="Khomyakova M.A."/>
            <person name="Merkel A.Y."/>
            <person name="Slobodkin A.I."/>
        </authorList>
    </citation>
    <scope>NUCLEOTIDE SEQUENCE</scope>
    <source>
        <strain evidence="3">M08but</strain>
    </source>
</reference>
<organism evidence="3 4">
    <name type="scientific">Desulfatitalea alkaliphila</name>
    <dbReference type="NCBI Taxonomy" id="2929485"/>
    <lineage>
        <taxon>Bacteria</taxon>
        <taxon>Pseudomonadati</taxon>
        <taxon>Thermodesulfobacteriota</taxon>
        <taxon>Desulfobacteria</taxon>
        <taxon>Desulfobacterales</taxon>
        <taxon>Desulfosarcinaceae</taxon>
        <taxon>Desulfatitalea</taxon>
    </lineage>
</organism>
<dbReference type="Pfam" id="PF09861">
    <property type="entry name" value="Lar_N"/>
    <property type="match status" value="1"/>
</dbReference>
<dbReference type="RefSeq" id="WP_246912754.1">
    <property type="nucleotide sequence ID" value="NZ_JALJRB010000023.1"/>
</dbReference>
<dbReference type="EMBL" id="JALJRB010000023">
    <property type="protein sequence ID" value="MCJ8502248.1"/>
    <property type="molecule type" value="Genomic_DNA"/>
</dbReference>
<proteinExistence type="predicted"/>
<evidence type="ECO:0000313" key="4">
    <source>
        <dbReference type="Proteomes" id="UP001165427"/>
    </source>
</evidence>
<accession>A0AA41R6B5</accession>
<gene>
    <name evidence="3" type="ORF">MRX98_16815</name>
</gene>
<dbReference type="InterPro" id="IPR048520">
    <property type="entry name" value="LarA_C"/>
</dbReference>
<dbReference type="Pfam" id="PF21113">
    <property type="entry name" value="LarA_C"/>
    <property type="match status" value="1"/>
</dbReference>
<comment type="caution">
    <text evidence="3">The sequence shown here is derived from an EMBL/GenBank/DDBJ whole genome shotgun (WGS) entry which is preliminary data.</text>
</comment>
<dbReference type="Gene3D" id="3.40.50.11440">
    <property type="match status" value="1"/>
</dbReference>
<sequence length="417" mass="44416">MTANAFSLPYGTTALEFHCGFRPESLTVRDPAVTIDPPRFRRRLDRYLADAGLDLSRVAVVVADQTRLCGYPQYLPVLLEALAAAGADMHRLRIHIAYGTHGPQDAGRCRQAYGTAYTGPPTWVHHDSNDQDAFVTLGTTGRGTPVRLRRDIVDASCVITFGAIAHHYFAGFGGGRKLIFPGLGERAAIHANHGLFLDRAGRRLAPGCQAGRLAGNSLAEDLAEIEAFRPADLAVHGILDSHGQVCDLLVGSGEAHFQEACRRHADGCTIAGGPFDLVLAACGGFPKDINLIQSHKAIHNAAAFVRDGGRLIVLARCDGGVGSDTFLPWFDLGSRDAAFDRLAAHYAGNGGTALAMMAKTARIRIGLVTDLDPRVIAAIECDLLSPEQAHREILAHRGSMAVMPNAGVVIRAQGGTP</sequence>
<dbReference type="PANTHER" id="PTHR33171">
    <property type="entry name" value="LAR_N DOMAIN-CONTAINING PROTEIN"/>
    <property type="match status" value="1"/>
</dbReference>
<dbReference type="Gene3D" id="3.90.226.30">
    <property type="match status" value="1"/>
</dbReference>